<dbReference type="InterPro" id="IPR005895">
    <property type="entry name" value="ABC_transptr_haem_export_CcmA"/>
</dbReference>
<evidence type="ECO:0000256" key="1">
    <source>
        <dbReference type="ARBA" id="ARBA00022448"/>
    </source>
</evidence>
<accession>A0A086XYD4</accession>
<dbReference type="InterPro" id="IPR003439">
    <property type="entry name" value="ABC_transporter-like_ATP-bd"/>
</dbReference>
<dbReference type="GO" id="GO:0016887">
    <property type="term" value="F:ATP hydrolysis activity"/>
    <property type="evidence" value="ECO:0007669"/>
    <property type="project" value="InterPro"/>
</dbReference>
<dbReference type="OrthoDB" id="9800654at2"/>
<feature type="domain" description="ABC transporter" evidence="7">
    <location>
        <begin position="4"/>
        <end position="205"/>
    </location>
</feature>
<evidence type="ECO:0000313" key="9">
    <source>
        <dbReference type="Proteomes" id="UP000028824"/>
    </source>
</evidence>
<dbReference type="SUPFAM" id="SSF52540">
    <property type="entry name" value="P-loop containing nucleoside triphosphate hydrolases"/>
    <property type="match status" value="1"/>
</dbReference>
<dbReference type="Pfam" id="PF00005">
    <property type="entry name" value="ABC_tran"/>
    <property type="match status" value="1"/>
</dbReference>
<dbReference type="eggNOG" id="COG4133">
    <property type="taxonomic scope" value="Bacteria"/>
</dbReference>
<evidence type="ECO:0000256" key="2">
    <source>
        <dbReference type="ARBA" id="ARBA00022741"/>
    </source>
</evidence>
<dbReference type="RefSeq" id="WP_036636906.1">
    <property type="nucleotide sequence ID" value="NZ_JFZB01000011.1"/>
</dbReference>
<evidence type="ECO:0000256" key="4">
    <source>
        <dbReference type="ARBA" id="ARBA00022840"/>
    </source>
</evidence>
<gene>
    <name evidence="8" type="ORF">CG50_00430</name>
</gene>
<dbReference type="STRING" id="1105367.CG50_00430"/>
<keyword evidence="4" id="KW-0067">ATP-binding</keyword>
<keyword evidence="1" id="KW-0813">Transport</keyword>
<reference evidence="8 9" key="1">
    <citation type="submission" date="2014-03" db="EMBL/GenBank/DDBJ databases">
        <title>Genome of Paenirhodobacter enshiensis DW2-9.</title>
        <authorList>
            <person name="Wang D."/>
            <person name="Wang G."/>
        </authorList>
    </citation>
    <scope>NUCLEOTIDE SEQUENCE [LARGE SCALE GENOMIC DNA]</scope>
    <source>
        <strain evidence="8 9">DW2-9</strain>
    </source>
</reference>
<keyword evidence="2" id="KW-0547">Nucleotide-binding</keyword>
<keyword evidence="9" id="KW-1185">Reference proteome</keyword>
<dbReference type="PROSITE" id="PS00211">
    <property type="entry name" value="ABC_TRANSPORTER_1"/>
    <property type="match status" value="1"/>
</dbReference>
<evidence type="ECO:0000256" key="5">
    <source>
        <dbReference type="ARBA" id="ARBA00022967"/>
    </source>
</evidence>
<keyword evidence="6" id="KW-0472">Membrane</keyword>
<dbReference type="SMART" id="SM00382">
    <property type="entry name" value="AAA"/>
    <property type="match status" value="1"/>
</dbReference>
<dbReference type="GO" id="GO:0005524">
    <property type="term" value="F:ATP binding"/>
    <property type="evidence" value="ECO:0007669"/>
    <property type="project" value="UniProtKB-KW"/>
</dbReference>
<protein>
    <recommendedName>
        <fullName evidence="7">ABC transporter domain-containing protein</fullName>
    </recommendedName>
</protein>
<dbReference type="PANTHER" id="PTHR43499">
    <property type="entry name" value="ABC TRANSPORTER I FAMILY MEMBER 1"/>
    <property type="match status" value="1"/>
</dbReference>
<dbReference type="EMBL" id="JFZB01000011">
    <property type="protein sequence ID" value="KFI27034.1"/>
    <property type="molecule type" value="Genomic_DNA"/>
</dbReference>
<proteinExistence type="predicted"/>
<dbReference type="PANTHER" id="PTHR43499:SF1">
    <property type="entry name" value="ABC TRANSPORTER I FAMILY MEMBER 1"/>
    <property type="match status" value="1"/>
</dbReference>
<evidence type="ECO:0000259" key="7">
    <source>
        <dbReference type="PROSITE" id="PS50893"/>
    </source>
</evidence>
<dbReference type="Gene3D" id="3.40.50.300">
    <property type="entry name" value="P-loop containing nucleotide triphosphate hydrolases"/>
    <property type="match status" value="1"/>
</dbReference>
<evidence type="ECO:0000256" key="6">
    <source>
        <dbReference type="ARBA" id="ARBA00023136"/>
    </source>
</evidence>
<dbReference type="AlphaFoldDB" id="A0A086XYD4"/>
<dbReference type="Proteomes" id="UP000028824">
    <property type="component" value="Unassembled WGS sequence"/>
</dbReference>
<sequence>MPLLILEALTVARGSRPILGGLSLRLDPGEAVALRGPNGIGKTSLLRTVAGLQPPMAGRVHAPRGAALAGHDDGISGALSVAETLRFWAAVWGTHLGGGSALEAYGLQALADCPASRLSAGERRRLALARLIATGCPLWLMDEPTVSLDPVAQEMLARAIAGHLATGGAVLLSTHPDPGFPVDRCLDLAAFRAAEAQDPWSGAGAPA</sequence>
<comment type="caution">
    <text evidence="8">The sequence shown here is derived from an EMBL/GenBank/DDBJ whole genome shotgun (WGS) entry which is preliminary data.</text>
</comment>
<dbReference type="InterPro" id="IPR017871">
    <property type="entry name" value="ABC_transporter-like_CS"/>
</dbReference>
<dbReference type="GO" id="GO:0017004">
    <property type="term" value="P:cytochrome complex assembly"/>
    <property type="evidence" value="ECO:0007669"/>
    <property type="project" value="UniProtKB-KW"/>
</dbReference>
<dbReference type="PROSITE" id="PS50893">
    <property type="entry name" value="ABC_TRANSPORTER_2"/>
    <property type="match status" value="1"/>
</dbReference>
<name>A0A086XYD4_9RHOB</name>
<dbReference type="NCBIfam" id="TIGR01189">
    <property type="entry name" value="ccmA"/>
    <property type="match status" value="1"/>
</dbReference>
<dbReference type="InterPro" id="IPR027417">
    <property type="entry name" value="P-loop_NTPase"/>
</dbReference>
<dbReference type="GO" id="GO:0022857">
    <property type="term" value="F:transmembrane transporter activity"/>
    <property type="evidence" value="ECO:0007669"/>
    <property type="project" value="InterPro"/>
</dbReference>
<evidence type="ECO:0000313" key="8">
    <source>
        <dbReference type="EMBL" id="KFI27034.1"/>
    </source>
</evidence>
<evidence type="ECO:0000256" key="3">
    <source>
        <dbReference type="ARBA" id="ARBA00022748"/>
    </source>
</evidence>
<organism evidence="8 9">
    <name type="scientific">Paenirhodobacter enshiensis</name>
    <dbReference type="NCBI Taxonomy" id="1105367"/>
    <lineage>
        <taxon>Bacteria</taxon>
        <taxon>Pseudomonadati</taxon>
        <taxon>Pseudomonadota</taxon>
        <taxon>Alphaproteobacteria</taxon>
        <taxon>Rhodobacterales</taxon>
        <taxon>Rhodobacter group</taxon>
        <taxon>Paenirhodobacter</taxon>
    </lineage>
</organism>
<keyword evidence="3" id="KW-0201">Cytochrome c-type biogenesis</keyword>
<dbReference type="InterPro" id="IPR003593">
    <property type="entry name" value="AAA+_ATPase"/>
</dbReference>
<keyword evidence="5" id="KW-1278">Translocase</keyword>